<keyword evidence="1" id="KW-1133">Transmembrane helix</keyword>
<keyword evidence="1" id="KW-0472">Membrane</keyword>
<evidence type="ECO:0000313" key="6">
    <source>
        <dbReference type="EMBL" id="RGY66848.1"/>
    </source>
</evidence>
<dbReference type="EMBL" id="QRJE01000023">
    <property type="protein sequence ID" value="RHH09567.1"/>
    <property type="molecule type" value="Genomic_DNA"/>
</dbReference>
<dbReference type="Proteomes" id="UP000501467">
    <property type="component" value="Chromosome"/>
</dbReference>
<dbReference type="PROSITE" id="PS51257">
    <property type="entry name" value="PROKAR_LIPOPROTEIN"/>
    <property type="match status" value="1"/>
</dbReference>
<dbReference type="EMBL" id="CP054003">
    <property type="protein sequence ID" value="QKH83046.1"/>
    <property type="molecule type" value="Genomic_DNA"/>
</dbReference>
<dbReference type="PATRIC" id="fig|817.51.peg.1572"/>
<reference evidence="2" key="1">
    <citation type="book" date="2014" name="THE 24TH EUROPEAN CONGRESS OF CLINICAL MICROBIOLOGY AND INFECTIOUS DISEASES" publisher="ECCMID 2014" city="Barcelona, Spain">
        <title>Identification of resistance genes in three multidrug-resistant Bacteroides fragilis isolates by whole genome sequencing.</title>
        <editorList>
            <person name="Unknown"/>
            <person name="A."/>
        </editorList>
        <authorList>
            <person name="Sydenham T.V."/>
            <person name="Hasman H."/>
            <person name="Wang M."/>
            <person name="Soki J."/>
            <person name="Nagy E."/>
            <person name="Justesen U.S."/>
        </authorList>
    </citation>
    <scope>NUCLEOTIDE SEQUENCE</scope>
    <source>
        <strain evidence="2">DCMOUH0018B</strain>
        <strain evidence="4">DCMSKEJBY0001B</strain>
    </source>
</reference>
<reference evidence="9 10" key="3">
    <citation type="submission" date="2018-08" db="EMBL/GenBank/DDBJ databases">
        <title>A genome reference for cultivated species of the human gut microbiota.</title>
        <authorList>
            <person name="Zou Y."/>
            <person name="Xue W."/>
            <person name="Luo G."/>
        </authorList>
    </citation>
    <scope>NUCLEOTIDE SEQUENCE [LARGE SCALE GENOMIC DNA]</scope>
    <source>
        <strain evidence="7 9">AM18-6</strain>
        <strain evidence="6 10">OF01-1</strain>
    </source>
</reference>
<reference evidence="5 11" key="5">
    <citation type="submission" date="2020-05" db="EMBL/GenBank/DDBJ databases">
        <title>FDA dAtabase for Regulatory Grade micrObial Sequences (FDA-ARGOS): Supporting development and validation of Infectious Disease Dx tests.</title>
        <authorList>
            <person name="Bojja K."/>
            <person name="Kessler A."/>
            <person name="Tallon L."/>
            <person name="Sadzewicz L."/>
            <person name="Zhao X."/>
            <person name="Vavikolanu K."/>
            <person name="Mehta A."/>
            <person name="Aluvathingal J."/>
            <person name="Nadendla S."/>
            <person name="Myers T."/>
            <person name="Yan Y."/>
            <person name="Sichtig H."/>
        </authorList>
    </citation>
    <scope>NUCLEOTIDE SEQUENCE [LARGE SCALE GENOMIC DNA]</scope>
    <source>
        <strain evidence="5 11">FDAARGOS_763</strain>
    </source>
</reference>
<evidence type="ECO:0000313" key="10">
    <source>
        <dbReference type="Proteomes" id="UP000284614"/>
    </source>
</evidence>
<gene>
    <name evidence="7" type="ORF">DW228_14540</name>
    <name evidence="6" type="ORF">DXA27_17260</name>
    <name evidence="4" type="ORF">EC80_018595</name>
    <name evidence="2" type="ORF">EE52_0220205</name>
    <name evidence="5" type="ORF">FOC69_01205</name>
    <name evidence="3" type="ORF">O1433_08395</name>
</gene>
<evidence type="ECO:0000256" key="1">
    <source>
        <dbReference type="SAM" id="Phobius"/>
    </source>
</evidence>
<dbReference type="AlphaFoldDB" id="A0A0I9RN13"/>
<dbReference type="GeneID" id="99672302"/>
<evidence type="ECO:0000313" key="2">
    <source>
        <dbReference type="EMBL" id="KFX72679.1"/>
    </source>
</evidence>
<dbReference type="Proteomes" id="UP001079672">
    <property type="component" value="Unassembled WGS sequence"/>
</dbReference>
<reference evidence="3" key="6">
    <citation type="submission" date="2022-12" db="EMBL/GenBank/DDBJ databases">
        <title>Development of a Multilocus Sequence Typing Scheme for Bacteroides fragilis Based on Whole Genome Sequencing Data and Clinical Application.</title>
        <authorList>
            <person name="Nielsen F.D."/>
            <person name="Justesen U.S."/>
        </authorList>
    </citation>
    <scope>NUCLEOTIDE SEQUENCE</scope>
    <source>
        <strain evidence="3">BF_AM_ODE_DK_2015_4</strain>
    </source>
</reference>
<evidence type="ECO:0000313" key="9">
    <source>
        <dbReference type="Proteomes" id="UP000266644"/>
    </source>
</evidence>
<evidence type="ECO:0000313" key="11">
    <source>
        <dbReference type="Proteomes" id="UP000501467"/>
    </source>
</evidence>
<evidence type="ECO:0000313" key="8">
    <source>
        <dbReference type="Proteomes" id="UP000036847"/>
    </source>
</evidence>
<dbReference type="RefSeq" id="WP_005779973.1">
    <property type="nucleotide sequence ID" value="NZ_CABJEQ010000011.1"/>
</dbReference>
<dbReference type="Proteomes" id="UP000036847">
    <property type="component" value="Chromosome"/>
</dbReference>
<feature type="transmembrane region" description="Helical" evidence="1">
    <location>
        <begin position="6"/>
        <end position="24"/>
    </location>
</feature>
<reference evidence="2" key="2">
    <citation type="submission" date="2014-07" db="EMBL/GenBank/DDBJ databases">
        <title>Genetics and epidemiology of antimicrobial resistance in B. fragilis group.</title>
        <authorList>
            <person name="Sydenham T.V."/>
            <person name="Hasman H."/>
            <person name="Kemp M."/>
            <person name="Justesen U.S."/>
        </authorList>
    </citation>
    <scope>NUCLEOTIDE SEQUENCE [LARGE SCALE GENOMIC DNA]</scope>
    <source>
        <strain evidence="2">DCMOUH0018B</strain>
    </source>
</reference>
<evidence type="ECO:0000313" key="3">
    <source>
        <dbReference type="EMBL" id="MCZ2687520.1"/>
    </source>
</evidence>
<keyword evidence="1" id="KW-0812">Transmembrane</keyword>
<proteinExistence type="predicted"/>
<evidence type="ECO:0000313" key="4">
    <source>
        <dbReference type="EMBL" id="QCQ46693.1"/>
    </source>
</evidence>
<evidence type="ECO:0000313" key="7">
    <source>
        <dbReference type="EMBL" id="RHH09567.1"/>
    </source>
</evidence>
<reference evidence="4 8" key="4">
    <citation type="submission" date="2019-03" db="EMBL/GenBank/DDBJ databases">
        <title>Complete genome assembly of MDR B. fragilis.</title>
        <authorList>
            <person name="Sydenham T.V."/>
            <person name="Hasman H."/>
            <person name="Justesen U.S."/>
        </authorList>
    </citation>
    <scope>NUCLEOTIDE SEQUENCE [LARGE SCALE GENOMIC DNA]</scope>
    <source>
        <strain evidence="4 8">DCMSKEJBY0001B</strain>
    </source>
</reference>
<dbReference type="Proteomes" id="UP000266644">
    <property type="component" value="Unassembled WGS sequence"/>
</dbReference>
<accession>A0A0I9RN13</accession>
<evidence type="ECO:0000313" key="12">
    <source>
        <dbReference type="Proteomes" id="UP001079672"/>
    </source>
</evidence>
<dbReference type="EMBL" id="CP036546">
    <property type="protein sequence ID" value="QCQ46693.1"/>
    <property type="molecule type" value="Genomic_DNA"/>
</dbReference>
<name>A0A0I9RN13_BACFG</name>
<dbReference type="EMBL" id="QSDG01000017">
    <property type="protein sequence ID" value="RGY66848.1"/>
    <property type="molecule type" value="Genomic_DNA"/>
</dbReference>
<dbReference type="OrthoDB" id="9898309at2"/>
<organism evidence="3 12">
    <name type="scientific">Bacteroides fragilis</name>
    <dbReference type="NCBI Taxonomy" id="817"/>
    <lineage>
        <taxon>Bacteria</taxon>
        <taxon>Pseudomonadati</taxon>
        <taxon>Bacteroidota</taxon>
        <taxon>Bacteroidia</taxon>
        <taxon>Bacteroidales</taxon>
        <taxon>Bacteroidaceae</taxon>
        <taxon>Bacteroides</taxon>
    </lineage>
</organism>
<protein>
    <submittedName>
        <fullName evidence="3">DUF3876 domain-containing protein</fullName>
    </submittedName>
</protein>
<sequence>MSKNRGLYRLFLYFVFIMPVFLSCRHSPVEMPDGMYGRWKSSTDRPDITLGTDSIGYFAIVHHRINDGRVCPVRYPLHLSSPTKGYIRAEGCILFYYDSLKHTLYFSPGGDYAK</sequence>
<dbReference type="EMBL" id="JAPTZU010000003">
    <property type="protein sequence ID" value="MCZ2687520.1"/>
    <property type="molecule type" value="Genomic_DNA"/>
</dbReference>
<evidence type="ECO:0000313" key="5">
    <source>
        <dbReference type="EMBL" id="QKH83046.1"/>
    </source>
</evidence>
<dbReference type="EMBL" id="JMZZ02000225">
    <property type="protein sequence ID" value="KFX72679.1"/>
    <property type="molecule type" value="Genomic_DNA"/>
</dbReference>
<dbReference type="Proteomes" id="UP000284614">
    <property type="component" value="Unassembled WGS sequence"/>
</dbReference>